<gene>
    <name evidence="7" type="primary">yhjD</name>
    <name evidence="7" type="ORF">Bravens_01042</name>
</gene>
<evidence type="ECO:0000313" key="7">
    <source>
        <dbReference type="EMBL" id="KXZ58010.1"/>
    </source>
</evidence>
<dbReference type="EMBL" id="LQQC01000010">
    <property type="protein sequence ID" value="KXZ58010.1"/>
    <property type="molecule type" value="Genomic_DNA"/>
</dbReference>
<feature type="transmembrane region" description="Helical" evidence="6">
    <location>
        <begin position="195"/>
        <end position="217"/>
    </location>
</feature>
<dbReference type="GO" id="GO:0005886">
    <property type="term" value="C:plasma membrane"/>
    <property type="evidence" value="ECO:0007669"/>
    <property type="project" value="UniProtKB-SubCell"/>
</dbReference>
<feature type="transmembrane region" description="Helical" evidence="6">
    <location>
        <begin position="107"/>
        <end position="127"/>
    </location>
</feature>
<dbReference type="PANTHER" id="PTHR30213:SF1">
    <property type="entry name" value="INNER MEMBRANE PROTEIN YHJD"/>
    <property type="match status" value="1"/>
</dbReference>
<feature type="transmembrane region" description="Helical" evidence="6">
    <location>
        <begin position="147"/>
        <end position="175"/>
    </location>
</feature>
<evidence type="ECO:0000256" key="3">
    <source>
        <dbReference type="ARBA" id="ARBA00022692"/>
    </source>
</evidence>
<reference evidence="7 8" key="1">
    <citation type="submission" date="2016-01" db="EMBL/GenBank/DDBJ databases">
        <title>Use of Whole Genome Sequencing to ascertain that Brevibacterium massiliense (Roux, Raoult 2009) is a later heterotypic synonym of Brevibacterium ravenspurgense (Mages 2008).</title>
        <authorList>
            <person name="Bernier A.-M."/>
            <person name="Burdz T."/>
            <person name="Huynh C."/>
            <person name="Pachecho A.L."/>
            <person name="Wiebe D."/>
            <person name="Bonner C."/>
            <person name="Bernard K."/>
        </authorList>
    </citation>
    <scope>NUCLEOTIDE SEQUENCE [LARGE SCALE GENOMIC DNA]</scope>
    <source>
        <strain evidence="7 8">CCUG56047</strain>
    </source>
</reference>
<comment type="caution">
    <text evidence="7">The sequence shown here is derived from an EMBL/GenBank/DDBJ whole genome shotgun (WGS) entry which is preliminary data.</text>
</comment>
<dbReference type="Proteomes" id="UP000243589">
    <property type="component" value="Unassembled WGS sequence"/>
</dbReference>
<feature type="transmembrane region" description="Helical" evidence="6">
    <location>
        <begin position="42"/>
        <end position="69"/>
    </location>
</feature>
<feature type="transmembrane region" description="Helical" evidence="6">
    <location>
        <begin position="229"/>
        <end position="247"/>
    </location>
</feature>
<evidence type="ECO:0000256" key="2">
    <source>
        <dbReference type="ARBA" id="ARBA00022475"/>
    </source>
</evidence>
<dbReference type="AlphaFoldDB" id="A0A150H8N5"/>
<keyword evidence="3 6" id="KW-0812">Transmembrane</keyword>
<name>A0A150H8N5_9MICO</name>
<sequence>MTQLLTDKKSEDEYSVPLTARPAIAHLIRAMSRFGARLGNQFGAAITYFLVLAMIPILMFAFSALGFFLDVVRPELVDTVNDYIESSLGSSDEMAAMLTNFISNWKAVGIVGILSALYTAQGFIGNLKDAIRSQLAADMDEIPKQSFPVRVITNIGTLIGILILTGLTIAGTVIGTGLQSFIAELFQLPGWAAPVLNIVTIVLTLALGWVLFMFIFWSIPAKPLPKNTLMLGSLFGAIALTLLLNLATVLISMFSGSPTAALFGPVIAIMLSMNLFARIILVVAAWMGTTAEAPVFGRVSEDPQAVAERENVEPPSAAAHLGALVVGTGIVAATILGLKRYEEKH</sequence>
<dbReference type="RefSeq" id="WP_062020970.1">
    <property type="nucleotide sequence ID" value="NZ_LQQC01000010.1"/>
</dbReference>
<organism evidence="7 8">
    <name type="scientific">Brevibacterium ravenspurgense</name>
    <dbReference type="NCBI Taxonomy" id="479117"/>
    <lineage>
        <taxon>Bacteria</taxon>
        <taxon>Bacillati</taxon>
        <taxon>Actinomycetota</taxon>
        <taxon>Actinomycetes</taxon>
        <taxon>Micrococcales</taxon>
        <taxon>Brevibacteriaceae</taxon>
        <taxon>Brevibacterium</taxon>
    </lineage>
</organism>
<accession>A0A150H8N5</accession>
<evidence type="ECO:0000256" key="1">
    <source>
        <dbReference type="ARBA" id="ARBA00004651"/>
    </source>
</evidence>
<evidence type="ECO:0000256" key="4">
    <source>
        <dbReference type="ARBA" id="ARBA00022989"/>
    </source>
</evidence>
<keyword evidence="2" id="KW-1003">Cell membrane</keyword>
<feature type="transmembrane region" description="Helical" evidence="6">
    <location>
        <begin position="317"/>
        <end position="338"/>
    </location>
</feature>
<dbReference type="PATRIC" id="fig|479117.4.peg.1040"/>
<dbReference type="InterPro" id="IPR017039">
    <property type="entry name" value="Virul_fac_BrkB"/>
</dbReference>
<evidence type="ECO:0000313" key="8">
    <source>
        <dbReference type="Proteomes" id="UP000243589"/>
    </source>
</evidence>
<keyword evidence="5 6" id="KW-0472">Membrane</keyword>
<protein>
    <submittedName>
        <fullName evidence="7">Inner membrane protein YhjD</fullName>
    </submittedName>
</protein>
<dbReference type="PANTHER" id="PTHR30213">
    <property type="entry name" value="INNER MEMBRANE PROTEIN YHJD"/>
    <property type="match status" value="1"/>
</dbReference>
<proteinExistence type="predicted"/>
<dbReference type="Pfam" id="PF03631">
    <property type="entry name" value="Virul_fac_BrkB"/>
    <property type="match status" value="1"/>
</dbReference>
<comment type="subcellular location">
    <subcellularLocation>
        <location evidence="1">Cell membrane</location>
        <topology evidence="1">Multi-pass membrane protein</topology>
    </subcellularLocation>
</comment>
<evidence type="ECO:0000256" key="6">
    <source>
        <dbReference type="SAM" id="Phobius"/>
    </source>
</evidence>
<keyword evidence="8" id="KW-1185">Reference proteome</keyword>
<evidence type="ECO:0000256" key="5">
    <source>
        <dbReference type="ARBA" id="ARBA00023136"/>
    </source>
</evidence>
<keyword evidence="4 6" id="KW-1133">Transmembrane helix</keyword>